<keyword evidence="14" id="KW-1185">Reference proteome</keyword>
<dbReference type="GeneID" id="27700487"/>
<feature type="transmembrane region" description="Helical" evidence="11">
    <location>
        <begin position="276"/>
        <end position="300"/>
    </location>
</feature>
<dbReference type="InterPro" id="IPR021858">
    <property type="entry name" value="Fun_TF"/>
</dbReference>
<dbReference type="EMBL" id="KN846990">
    <property type="protein sequence ID" value="KIW91592.1"/>
    <property type="molecule type" value="Genomic_DNA"/>
</dbReference>
<evidence type="ECO:0000256" key="5">
    <source>
        <dbReference type="ARBA" id="ARBA00023015"/>
    </source>
</evidence>
<reference evidence="13" key="1">
    <citation type="submission" date="2015-01" db="EMBL/GenBank/DDBJ databases">
        <title>The Genome Sequence of Cladophialophora bantiana CBS 173.52.</title>
        <authorList>
            <consortium name="The Broad Institute Genomics Platform"/>
            <person name="Cuomo C."/>
            <person name="de Hoog S."/>
            <person name="Gorbushina A."/>
            <person name="Stielow B."/>
            <person name="Teixiera M."/>
            <person name="Abouelleil A."/>
            <person name="Chapman S.B."/>
            <person name="Priest M."/>
            <person name="Young S.K."/>
            <person name="Wortman J."/>
            <person name="Nusbaum C."/>
            <person name="Birren B."/>
        </authorList>
    </citation>
    <scope>NUCLEOTIDE SEQUENCE [LARGE SCALE GENOMIC DNA]</scope>
    <source>
        <strain evidence="13">CBS 173.52</strain>
    </source>
</reference>
<keyword evidence="2" id="KW-0813">Transport</keyword>
<dbReference type="Pfam" id="PF13520">
    <property type="entry name" value="AA_permease_2"/>
    <property type="match status" value="1"/>
</dbReference>
<dbReference type="GO" id="GO:0003677">
    <property type="term" value="F:DNA binding"/>
    <property type="evidence" value="ECO:0007669"/>
    <property type="project" value="UniProtKB-KW"/>
</dbReference>
<evidence type="ECO:0000313" key="14">
    <source>
        <dbReference type="Proteomes" id="UP000053789"/>
    </source>
</evidence>
<feature type="transmembrane region" description="Helical" evidence="11">
    <location>
        <begin position="239"/>
        <end position="256"/>
    </location>
</feature>
<dbReference type="RefSeq" id="XP_016618261.1">
    <property type="nucleotide sequence ID" value="XM_016765292.1"/>
</dbReference>
<feature type="domain" description="Zn(2)-C6 fungal-type" evidence="12">
    <location>
        <begin position="471"/>
        <end position="499"/>
    </location>
</feature>
<dbReference type="InterPro" id="IPR002293">
    <property type="entry name" value="AA/rel_permease1"/>
</dbReference>
<comment type="subcellular location">
    <subcellularLocation>
        <location evidence="1">Membrane</location>
        <topology evidence="1">Multi-pass membrane protein</topology>
    </subcellularLocation>
</comment>
<organism evidence="13 14">
    <name type="scientific">Cladophialophora bantiana (strain ATCC 10958 / CBS 173.52 / CDC B-1940 / NIH 8579)</name>
    <name type="common">Xylohypha bantiana</name>
    <dbReference type="NCBI Taxonomy" id="1442370"/>
    <lineage>
        <taxon>Eukaryota</taxon>
        <taxon>Fungi</taxon>
        <taxon>Dikarya</taxon>
        <taxon>Ascomycota</taxon>
        <taxon>Pezizomycotina</taxon>
        <taxon>Eurotiomycetes</taxon>
        <taxon>Chaetothyriomycetidae</taxon>
        <taxon>Chaetothyriales</taxon>
        <taxon>Herpotrichiellaceae</taxon>
        <taxon>Cladophialophora</taxon>
    </lineage>
</organism>
<keyword evidence="4 11" id="KW-1133">Transmembrane helix</keyword>
<evidence type="ECO:0000256" key="10">
    <source>
        <dbReference type="SAM" id="MobiDB-lite"/>
    </source>
</evidence>
<dbReference type="InterPro" id="IPR036864">
    <property type="entry name" value="Zn2-C6_fun-type_DNA-bd_sf"/>
</dbReference>
<dbReference type="SMART" id="SM00066">
    <property type="entry name" value="GAL4"/>
    <property type="match status" value="1"/>
</dbReference>
<keyword evidence="7 11" id="KW-0472">Membrane</keyword>
<dbReference type="PANTHER" id="PTHR45649">
    <property type="entry name" value="AMINO-ACID PERMEASE BAT1"/>
    <property type="match status" value="1"/>
</dbReference>
<dbReference type="GO" id="GO:0022857">
    <property type="term" value="F:transmembrane transporter activity"/>
    <property type="evidence" value="ECO:0007669"/>
    <property type="project" value="InterPro"/>
</dbReference>
<evidence type="ECO:0000256" key="8">
    <source>
        <dbReference type="ARBA" id="ARBA00023163"/>
    </source>
</evidence>
<dbReference type="GO" id="GO:0000981">
    <property type="term" value="F:DNA-binding transcription factor activity, RNA polymerase II-specific"/>
    <property type="evidence" value="ECO:0007669"/>
    <property type="project" value="InterPro"/>
</dbReference>
<evidence type="ECO:0000256" key="1">
    <source>
        <dbReference type="ARBA" id="ARBA00004141"/>
    </source>
</evidence>
<dbReference type="Pfam" id="PF11951">
    <property type="entry name" value="Fungal_trans_2"/>
    <property type="match status" value="1"/>
</dbReference>
<evidence type="ECO:0000256" key="4">
    <source>
        <dbReference type="ARBA" id="ARBA00022989"/>
    </source>
</evidence>
<gene>
    <name evidence="13" type="ORF">Z519_07559</name>
</gene>
<evidence type="ECO:0000256" key="6">
    <source>
        <dbReference type="ARBA" id="ARBA00023125"/>
    </source>
</evidence>
<evidence type="ECO:0000256" key="2">
    <source>
        <dbReference type="ARBA" id="ARBA00022448"/>
    </source>
</evidence>
<feature type="transmembrane region" description="Helical" evidence="11">
    <location>
        <begin position="326"/>
        <end position="348"/>
    </location>
</feature>
<dbReference type="Proteomes" id="UP000053789">
    <property type="component" value="Unassembled WGS sequence"/>
</dbReference>
<feature type="region of interest" description="Disordered" evidence="10">
    <location>
        <begin position="587"/>
        <end position="610"/>
    </location>
</feature>
<dbReference type="CDD" id="cd00067">
    <property type="entry name" value="GAL4"/>
    <property type="match status" value="1"/>
</dbReference>
<feature type="transmembrane region" description="Helical" evidence="11">
    <location>
        <begin position="75"/>
        <end position="97"/>
    </location>
</feature>
<dbReference type="Gene3D" id="4.10.240.10">
    <property type="entry name" value="Zn(2)-C6 fungal-type DNA-binding domain"/>
    <property type="match status" value="1"/>
</dbReference>
<evidence type="ECO:0000256" key="7">
    <source>
        <dbReference type="ARBA" id="ARBA00023136"/>
    </source>
</evidence>
<keyword evidence="9" id="KW-0539">Nucleus</keyword>
<accession>A0A0D2FYR3</accession>
<evidence type="ECO:0000313" key="13">
    <source>
        <dbReference type="EMBL" id="KIW91592.1"/>
    </source>
</evidence>
<feature type="region of interest" description="Disordered" evidence="10">
    <location>
        <begin position="550"/>
        <end position="570"/>
    </location>
</feature>
<feature type="transmembrane region" description="Helical" evidence="11">
    <location>
        <begin position="195"/>
        <end position="219"/>
    </location>
</feature>
<dbReference type="InterPro" id="IPR001138">
    <property type="entry name" value="Zn2Cys6_DnaBD"/>
</dbReference>
<dbReference type="Gene3D" id="1.20.1740.10">
    <property type="entry name" value="Amino acid/polyamine transporter I"/>
    <property type="match status" value="1"/>
</dbReference>
<dbReference type="AlphaFoldDB" id="A0A0D2FYR3"/>
<keyword evidence="6" id="KW-0238">DNA-binding</keyword>
<feature type="compositionally biased region" description="Basic and acidic residues" evidence="10">
    <location>
        <begin position="9"/>
        <end position="21"/>
    </location>
</feature>
<dbReference type="GO" id="GO:0016020">
    <property type="term" value="C:membrane"/>
    <property type="evidence" value="ECO:0007669"/>
    <property type="project" value="UniProtKB-SubCell"/>
</dbReference>
<proteinExistence type="predicted"/>
<dbReference type="GO" id="GO:0008270">
    <property type="term" value="F:zinc ion binding"/>
    <property type="evidence" value="ECO:0007669"/>
    <property type="project" value="InterPro"/>
</dbReference>
<keyword evidence="5" id="KW-0805">Transcription regulation</keyword>
<sequence length="1106" mass="123218">MSNITTEDGMDKPNTMHRENNTDDLELEAQGYKRAMPRRFSLLSLLSLSFALTASWNGFGSAIGTGLVEFSASGVLWTLIIAATMSWIVSLGMTELSSAYPNSGAQYYWSFRVAAPEWAPFASFVSACVSTAGWWLGNASVANFIAAMILAMVKISIPEYTIQPWHQWLLYTAVLWLAVAINVFGSRFVPLFSKFFLYFSLASLLATIIAILACAAPNFQKASWVFGDTTNSTGRDNKGLLFILCLLNNAYGFMGTDAGAHLAEEIPNPMINVPKVIVMPVFIGLITTWPFALACLFVIVDVERVIAPPSGLPLIEIYYQATGSKAATIALLAAFALCMFGCATANIAGSSRQIWAASRDNAFPGSRWWSQVSPRFQMPLNAAVLSAVFAMAIIRPNFSWIINRLCIYAATRHDSDPDCRWSPPRPHAAKRLRFRFQGPRQPHLAALFDIVMDYGPSTSRKGRPPRLARNDCHTCVARRQKCDKAWPRCENCQRSGKICGGFAMQLSWQPGFSTHRKPVKKSITRRLRWHASADSSVARQFEFINEHPAELTEDNESALTSTSPHPPARAASNARLYLPSKPRTALLCPSPAEGARKDQGDTDQPELSNLDESTFFDMDQTPWYPNKMDAIAESQSRSNSAEEKSHCATPPGEHWSYQAILPVISDNLDIFHGVPSLPFSGGPSTSTYRDLQAFSSHFLHTMPASVVYDGQFQRLEPIFERYNNEFCVIPLTLDLPLNPFRYRTAAVKRSGYLLHSVLALSCHHIDNSSSSGSGDQLSETILDHGRIALQLFRQALNSDSVAQMSSSLLDTIVILFSLDEAYSLLGSWTAHLTGAYSILEIGGGTAAWTKNPRTVVQVALLTWWDAVISLVNRTPCVFPYEYFESVLACCDDRIWTFFGLCGCPQSLVVSLVQLAHAAAEKQKSASMRWVVFDNSLVSEIEQSLEAWSHTPSDTAFDDEESMHQDMDCMHCSEAWRNGLLLYIYRVFRWEPGDTPPMQVINRARVIMDHACACRDDQFVARQALLPLFFAGCELTDLSARNKIRVLCSVWNERTRYHMFGAMIPLLEEVWTAQKAHGPEYVWWGQIVDKKGSAESRHSLQMRICFG</sequence>
<evidence type="ECO:0000256" key="11">
    <source>
        <dbReference type="SAM" id="Phobius"/>
    </source>
</evidence>
<evidence type="ECO:0000259" key="12">
    <source>
        <dbReference type="PROSITE" id="PS50048"/>
    </source>
</evidence>
<dbReference type="HOGENOM" id="CLU_282417_0_0_1"/>
<feature type="region of interest" description="Disordered" evidence="10">
    <location>
        <begin position="1"/>
        <end position="23"/>
    </location>
</feature>
<evidence type="ECO:0000256" key="9">
    <source>
        <dbReference type="ARBA" id="ARBA00023242"/>
    </source>
</evidence>
<feature type="transmembrane region" description="Helical" evidence="11">
    <location>
        <begin position="118"/>
        <end position="135"/>
    </location>
</feature>
<keyword evidence="8" id="KW-0804">Transcription</keyword>
<dbReference type="PROSITE" id="PS50048">
    <property type="entry name" value="ZN2_CY6_FUNGAL_2"/>
    <property type="match status" value="1"/>
</dbReference>
<dbReference type="PANTHER" id="PTHR45649:SF11">
    <property type="entry name" value="TRANSPORTER, PUTATIVE (EUROFUNG)-RELATED"/>
    <property type="match status" value="1"/>
</dbReference>
<name>A0A0D2FYR3_CLAB1</name>
<dbReference type="SUPFAM" id="SSF57701">
    <property type="entry name" value="Zn2/Cys6 DNA-binding domain"/>
    <property type="match status" value="1"/>
</dbReference>
<dbReference type="OrthoDB" id="2015447at2759"/>
<keyword evidence="3 11" id="KW-0812">Transmembrane</keyword>
<feature type="transmembrane region" description="Helical" evidence="11">
    <location>
        <begin position="141"/>
        <end position="157"/>
    </location>
</feature>
<feature type="transmembrane region" description="Helical" evidence="11">
    <location>
        <begin position="169"/>
        <end position="189"/>
    </location>
</feature>
<feature type="transmembrane region" description="Helical" evidence="11">
    <location>
        <begin position="42"/>
        <end position="63"/>
    </location>
</feature>
<evidence type="ECO:0000256" key="3">
    <source>
        <dbReference type="ARBA" id="ARBA00022692"/>
    </source>
</evidence>
<protein>
    <recommendedName>
        <fullName evidence="12">Zn(2)-C6 fungal-type domain-containing protein</fullName>
    </recommendedName>
</protein>